<dbReference type="SUPFAM" id="SSF47413">
    <property type="entry name" value="lambda repressor-like DNA-binding domains"/>
    <property type="match status" value="1"/>
</dbReference>
<dbReference type="CDD" id="cd06529">
    <property type="entry name" value="S24_LexA-like"/>
    <property type="match status" value="1"/>
</dbReference>
<dbReference type="InterPro" id="IPR010982">
    <property type="entry name" value="Lambda_DNA-bd_dom_sf"/>
</dbReference>
<evidence type="ECO:0000256" key="1">
    <source>
        <dbReference type="ARBA" id="ARBA00023015"/>
    </source>
</evidence>
<proteinExistence type="predicted"/>
<evidence type="ECO:0000256" key="2">
    <source>
        <dbReference type="ARBA" id="ARBA00023125"/>
    </source>
</evidence>
<dbReference type="RefSeq" id="WP_289402642.1">
    <property type="nucleotide sequence ID" value="NZ_JAQIBC010000015.1"/>
</dbReference>
<dbReference type="Gene3D" id="2.10.109.10">
    <property type="entry name" value="Umud Fragment, subunit A"/>
    <property type="match status" value="1"/>
</dbReference>
<dbReference type="EMBL" id="JAQIBC010000015">
    <property type="protein sequence ID" value="MDM5264762.1"/>
    <property type="molecule type" value="Genomic_DNA"/>
</dbReference>
<comment type="caution">
    <text evidence="5">The sequence shown here is derived from an EMBL/GenBank/DDBJ whole genome shotgun (WGS) entry which is preliminary data.</text>
</comment>
<keyword evidence="1" id="KW-0805">Transcription regulation</keyword>
<dbReference type="PANTHER" id="PTHR40661:SF1">
    <property type="entry name" value="HTH CRO_C1-TYPE DOMAIN-CONTAINING PROTEIN"/>
    <property type="match status" value="1"/>
</dbReference>
<accession>A0ABT7QUJ9</accession>
<dbReference type="InterPro" id="IPR015927">
    <property type="entry name" value="Peptidase_S24_S26A/B/C"/>
</dbReference>
<organism evidence="5 6">
    <name type="scientific">Sulfurovum xiamenensis</name>
    <dbReference type="NCBI Taxonomy" id="3019066"/>
    <lineage>
        <taxon>Bacteria</taxon>
        <taxon>Pseudomonadati</taxon>
        <taxon>Campylobacterota</taxon>
        <taxon>Epsilonproteobacteria</taxon>
        <taxon>Campylobacterales</taxon>
        <taxon>Sulfurovaceae</taxon>
        <taxon>Sulfurovum</taxon>
    </lineage>
</organism>
<dbReference type="PROSITE" id="PS50943">
    <property type="entry name" value="HTH_CROC1"/>
    <property type="match status" value="1"/>
</dbReference>
<keyword evidence="6" id="KW-1185">Reference proteome</keyword>
<dbReference type="Proteomes" id="UP001169066">
    <property type="component" value="Unassembled WGS sequence"/>
</dbReference>
<evidence type="ECO:0000256" key="3">
    <source>
        <dbReference type="ARBA" id="ARBA00023163"/>
    </source>
</evidence>
<keyword evidence="2" id="KW-0238">DNA-binding</keyword>
<keyword evidence="3" id="KW-0804">Transcription</keyword>
<evidence type="ECO:0000313" key="5">
    <source>
        <dbReference type="EMBL" id="MDM5264762.1"/>
    </source>
</evidence>
<dbReference type="Pfam" id="PF00717">
    <property type="entry name" value="Peptidase_S24"/>
    <property type="match status" value="1"/>
</dbReference>
<dbReference type="InterPro" id="IPR001387">
    <property type="entry name" value="Cro/C1-type_HTH"/>
</dbReference>
<reference evidence="5" key="1">
    <citation type="submission" date="2023-01" db="EMBL/GenBank/DDBJ databases">
        <title>Sulfurovum sp. XTW-4 genome assembly.</title>
        <authorList>
            <person name="Wang J."/>
        </authorList>
    </citation>
    <scope>NUCLEOTIDE SEQUENCE</scope>
    <source>
        <strain evidence="5">XTW-4</strain>
    </source>
</reference>
<evidence type="ECO:0000259" key="4">
    <source>
        <dbReference type="PROSITE" id="PS50943"/>
    </source>
</evidence>
<protein>
    <submittedName>
        <fullName evidence="5">XRE family transcriptional regulator</fullName>
    </submittedName>
</protein>
<evidence type="ECO:0000313" key="6">
    <source>
        <dbReference type="Proteomes" id="UP001169066"/>
    </source>
</evidence>
<feature type="domain" description="HTH cro/C1-type" evidence="4">
    <location>
        <begin position="8"/>
        <end position="66"/>
    </location>
</feature>
<name>A0ABT7QUJ9_9BACT</name>
<dbReference type="SUPFAM" id="SSF51306">
    <property type="entry name" value="LexA/Signal peptidase"/>
    <property type="match status" value="1"/>
</dbReference>
<dbReference type="CDD" id="cd00093">
    <property type="entry name" value="HTH_XRE"/>
    <property type="match status" value="1"/>
</dbReference>
<gene>
    <name evidence="5" type="ORF">PF327_11205</name>
</gene>
<dbReference type="InterPro" id="IPR036286">
    <property type="entry name" value="LexA/Signal_pep-like_sf"/>
</dbReference>
<dbReference type="InterPro" id="IPR039418">
    <property type="entry name" value="LexA-like"/>
</dbReference>
<dbReference type="Gene3D" id="1.10.260.40">
    <property type="entry name" value="lambda repressor-like DNA-binding domains"/>
    <property type="match status" value="1"/>
</dbReference>
<dbReference type="PANTHER" id="PTHR40661">
    <property type="match status" value="1"/>
</dbReference>
<sequence>MCDMVNRIREEMEILDVKQKDIIEYTGEKQSNISKYLSLNEKTRLDIPNTILAKISDILDVDIKYLLCMQDEKKKSIDTSFNSSMFEMINYVDLRAGAGAEVILHEYIESEPIPIAKQFLNGVSPKNIVVMKVVGDSMEPTIKPDEFVMVDMVNGRQFHPVDGVYLINKDGTIQIKRLHFKGDKGIDIISDNSAYPKENTINDAINLEVIGKLFKQIKNLGALAIK</sequence>